<feature type="compositionally biased region" description="Polar residues" evidence="1">
    <location>
        <begin position="202"/>
        <end position="215"/>
    </location>
</feature>
<feature type="region of interest" description="Disordered" evidence="1">
    <location>
        <begin position="253"/>
        <end position="323"/>
    </location>
</feature>
<evidence type="ECO:0000313" key="3">
    <source>
        <dbReference type="Proteomes" id="UP001057375"/>
    </source>
</evidence>
<dbReference type="Proteomes" id="UP001057375">
    <property type="component" value="Unassembled WGS sequence"/>
</dbReference>
<feature type="non-terminal residue" evidence="2">
    <location>
        <position position="381"/>
    </location>
</feature>
<comment type="caution">
    <text evidence="2">The sequence shown here is derived from an EMBL/GenBank/DDBJ whole genome shotgun (WGS) entry which is preliminary data.</text>
</comment>
<sequence length="381" mass="43467">MSNSRLKPLSKHIFKTIVYEGEISEPTIIKLFEKLPWIDNFSLFFPTKDHSKSIELCQKLKIISHYFKNLSFYEFISTVKSPFFQSFFNPGACVSGMSPSFGRSAFLFLLPSGKLIISGNNVLHMRYGFIPLFICEGEKKDQKGRKTTKERKTIYNLKMGRGKNLFGTPEKEIKEGKSEKRQIYPLPLDPADSKAVRAGSEGNANGDCSSGTSGSHVRKRRSSPLDAEEKSYRQELCGLERRLERLGFLKSDRRHGNRDAACTRKDERQGQGKDEEKDDERQETGSQREKEEVKAEERQRKDSVSKNSLDYPKQSEKERGERGMGRVSLVICGIGNNISTKNIECWKPIPVCSDDDTLSIFRHSHATEKVEIDERTEEGEE</sequence>
<gene>
    <name evidence="2" type="ORF">ADUPG1_008526</name>
</gene>
<evidence type="ECO:0000256" key="1">
    <source>
        <dbReference type="SAM" id="MobiDB-lite"/>
    </source>
</evidence>
<feature type="compositionally biased region" description="Basic and acidic residues" evidence="1">
    <location>
        <begin position="313"/>
        <end position="323"/>
    </location>
</feature>
<evidence type="ECO:0000313" key="2">
    <source>
        <dbReference type="EMBL" id="GKT35351.1"/>
    </source>
</evidence>
<feature type="compositionally biased region" description="Basic and acidic residues" evidence="1">
    <location>
        <begin position="169"/>
        <end position="182"/>
    </location>
</feature>
<dbReference type="EMBL" id="BQXS01010971">
    <property type="protein sequence ID" value="GKT35351.1"/>
    <property type="molecule type" value="Genomic_DNA"/>
</dbReference>
<feature type="region of interest" description="Disordered" evidence="1">
    <location>
        <begin position="161"/>
        <end position="231"/>
    </location>
</feature>
<feature type="compositionally biased region" description="Basic and acidic residues" evidence="1">
    <location>
        <begin position="257"/>
        <end position="304"/>
    </location>
</feature>
<protein>
    <submittedName>
        <fullName evidence="2">Uncharacterized protein</fullName>
    </submittedName>
</protein>
<organism evidence="2 3">
    <name type="scientific">Aduncisulcus paluster</name>
    <dbReference type="NCBI Taxonomy" id="2918883"/>
    <lineage>
        <taxon>Eukaryota</taxon>
        <taxon>Metamonada</taxon>
        <taxon>Carpediemonas-like organisms</taxon>
        <taxon>Aduncisulcus</taxon>
    </lineage>
</organism>
<accession>A0ABQ5KSA3</accession>
<proteinExistence type="predicted"/>
<reference evidence="2" key="1">
    <citation type="submission" date="2022-03" db="EMBL/GenBank/DDBJ databases">
        <title>Draft genome sequence of Aduncisulcus paluster, a free-living microaerophilic Fornicata.</title>
        <authorList>
            <person name="Yuyama I."/>
            <person name="Kume K."/>
            <person name="Tamura T."/>
            <person name="Inagaki Y."/>
            <person name="Hashimoto T."/>
        </authorList>
    </citation>
    <scope>NUCLEOTIDE SEQUENCE</scope>
    <source>
        <strain evidence="2">NY0171</strain>
    </source>
</reference>
<name>A0ABQ5KSA3_9EUKA</name>
<keyword evidence="3" id="KW-1185">Reference proteome</keyword>